<dbReference type="Pfam" id="PF24883">
    <property type="entry name" value="NPHP3_N"/>
    <property type="match status" value="1"/>
</dbReference>
<gene>
    <name evidence="3" type="ORF">P154DRAFT_580462</name>
</gene>
<keyword evidence="1" id="KW-0677">Repeat</keyword>
<protein>
    <recommendedName>
        <fullName evidence="2">Nephrocystin 3-like N-terminal domain-containing protein</fullName>
    </recommendedName>
</protein>
<evidence type="ECO:0000259" key="2">
    <source>
        <dbReference type="Pfam" id="PF24883"/>
    </source>
</evidence>
<dbReference type="PANTHER" id="PTHR10039">
    <property type="entry name" value="AMELOGENIN"/>
    <property type="match status" value="1"/>
</dbReference>
<evidence type="ECO:0000256" key="1">
    <source>
        <dbReference type="ARBA" id="ARBA00022737"/>
    </source>
</evidence>
<dbReference type="EMBL" id="ML977632">
    <property type="protein sequence ID" value="KAF1995929.1"/>
    <property type="molecule type" value="Genomic_DNA"/>
</dbReference>
<organism evidence="3 4">
    <name type="scientific">Amniculicola lignicola CBS 123094</name>
    <dbReference type="NCBI Taxonomy" id="1392246"/>
    <lineage>
        <taxon>Eukaryota</taxon>
        <taxon>Fungi</taxon>
        <taxon>Dikarya</taxon>
        <taxon>Ascomycota</taxon>
        <taxon>Pezizomycotina</taxon>
        <taxon>Dothideomycetes</taxon>
        <taxon>Pleosporomycetidae</taxon>
        <taxon>Pleosporales</taxon>
        <taxon>Amniculicolaceae</taxon>
        <taxon>Amniculicola</taxon>
    </lineage>
</organism>
<dbReference type="AlphaFoldDB" id="A0A6A5W507"/>
<evidence type="ECO:0000313" key="3">
    <source>
        <dbReference type="EMBL" id="KAF1995929.1"/>
    </source>
</evidence>
<sequence>MDPASIFGVAATAVQFVAFSDALLGGARGVWNVATTRTSSLPLPQMLDQNYTRQRKGYLGYAQEGLDAPEKKRFVRLILAQLSFEDRETREIEIEKAHRETYHWIFDTPVENQKWFSFSAWLQSKELHDRLYWIAGKLGSGKSILIKFICNSDQTRTLLESWSGPDMCILSFYFWKAASSELQMTQQGLVRALLYQAIKKISQARSTLSPNCLESCLLLSDKITLAKSTNLGGDASSI</sequence>
<proteinExistence type="predicted"/>
<name>A0A6A5W507_9PLEO</name>
<evidence type="ECO:0000313" key="4">
    <source>
        <dbReference type="Proteomes" id="UP000799779"/>
    </source>
</evidence>
<dbReference type="PANTHER" id="PTHR10039:SF5">
    <property type="entry name" value="NACHT DOMAIN-CONTAINING PROTEIN"/>
    <property type="match status" value="1"/>
</dbReference>
<accession>A0A6A5W507</accession>
<keyword evidence="4" id="KW-1185">Reference proteome</keyword>
<feature type="domain" description="Nephrocystin 3-like N-terminal" evidence="2">
    <location>
        <begin position="117"/>
        <end position="215"/>
    </location>
</feature>
<dbReference type="Proteomes" id="UP000799779">
    <property type="component" value="Unassembled WGS sequence"/>
</dbReference>
<reference evidence="3" key="1">
    <citation type="journal article" date="2020" name="Stud. Mycol.">
        <title>101 Dothideomycetes genomes: a test case for predicting lifestyles and emergence of pathogens.</title>
        <authorList>
            <person name="Haridas S."/>
            <person name="Albert R."/>
            <person name="Binder M."/>
            <person name="Bloem J."/>
            <person name="Labutti K."/>
            <person name="Salamov A."/>
            <person name="Andreopoulos B."/>
            <person name="Baker S."/>
            <person name="Barry K."/>
            <person name="Bills G."/>
            <person name="Bluhm B."/>
            <person name="Cannon C."/>
            <person name="Castanera R."/>
            <person name="Culley D."/>
            <person name="Daum C."/>
            <person name="Ezra D."/>
            <person name="Gonzalez J."/>
            <person name="Henrissat B."/>
            <person name="Kuo A."/>
            <person name="Liang C."/>
            <person name="Lipzen A."/>
            <person name="Lutzoni F."/>
            <person name="Magnuson J."/>
            <person name="Mondo S."/>
            <person name="Nolan M."/>
            <person name="Ohm R."/>
            <person name="Pangilinan J."/>
            <person name="Park H.-J."/>
            <person name="Ramirez L."/>
            <person name="Alfaro M."/>
            <person name="Sun H."/>
            <person name="Tritt A."/>
            <person name="Yoshinaga Y."/>
            <person name="Zwiers L.-H."/>
            <person name="Turgeon B."/>
            <person name="Goodwin S."/>
            <person name="Spatafora J."/>
            <person name="Crous P."/>
            <person name="Grigoriev I."/>
        </authorList>
    </citation>
    <scope>NUCLEOTIDE SEQUENCE</scope>
    <source>
        <strain evidence="3">CBS 123094</strain>
    </source>
</reference>
<dbReference type="OrthoDB" id="443402at2759"/>
<dbReference type="InterPro" id="IPR056884">
    <property type="entry name" value="NPHP3-like_N"/>
</dbReference>